<feature type="transmembrane region" description="Helical" evidence="1">
    <location>
        <begin position="21"/>
        <end position="40"/>
    </location>
</feature>
<dbReference type="Pfam" id="PF01593">
    <property type="entry name" value="Amino_oxidase"/>
    <property type="match status" value="1"/>
</dbReference>
<dbReference type="RefSeq" id="WP_086782312.1">
    <property type="nucleotide sequence ID" value="NZ_JAGIOO010000001.1"/>
</dbReference>
<name>A0ABS5AMS7_9PSEU</name>
<keyword evidence="1" id="KW-0472">Membrane</keyword>
<keyword evidence="1" id="KW-1133">Transmembrane helix</keyword>
<feature type="domain" description="Amine oxidase" evidence="2">
    <location>
        <begin position="29"/>
        <end position="518"/>
    </location>
</feature>
<dbReference type="InterPro" id="IPR002937">
    <property type="entry name" value="Amino_oxidase"/>
</dbReference>
<dbReference type="SUPFAM" id="SSF51905">
    <property type="entry name" value="FAD/NAD(P)-binding domain"/>
    <property type="match status" value="1"/>
</dbReference>
<accession>A0ABS5AMS7</accession>
<dbReference type="PANTHER" id="PTHR46313">
    <property type="match status" value="1"/>
</dbReference>
<proteinExistence type="predicted"/>
<comment type="caution">
    <text evidence="3">The sequence shown here is derived from an EMBL/GenBank/DDBJ whole genome shotgun (WGS) entry which is preliminary data.</text>
</comment>
<dbReference type="Gene3D" id="3.50.50.60">
    <property type="entry name" value="FAD/NAD(P)-binding domain"/>
    <property type="match status" value="2"/>
</dbReference>
<keyword evidence="1" id="KW-0812">Transmembrane</keyword>
<evidence type="ECO:0000313" key="3">
    <source>
        <dbReference type="EMBL" id="MBP2477889.1"/>
    </source>
</evidence>
<dbReference type="InterPro" id="IPR045892">
    <property type="entry name" value="CrtISO-like"/>
</dbReference>
<dbReference type="InterPro" id="IPR036188">
    <property type="entry name" value="FAD/NAD-bd_sf"/>
</dbReference>
<reference evidence="3 4" key="1">
    <citation type="submission" date="2021-03" db="EMBL/GenBank/DDBJ databases">
        <title>Sequencing the genomes of 1000 actinobacteria strains.</title>
        <authorList>
            <person name="Klenk H.-P."/>
        </authorList>
    </citation>
    <scope>NUCLEOTIDE SEQUENCE [LARGE SCALE GENOMIC DNA]</scope>
    <source>
        <strain evidence="3 4">DSM 44580</strain>
    </source>
</reference>
<protein>
    <submittedName>
        <fullName evidence="3">Phytoene dehydrogenase-like protein</fullName>
    </submittedName>
</protein>
<sequence>MSADTPEVWARRDRAPGTRPRVLVIGAGIAGLAAACYGQMSGLETRVLEKHVLPGGCCTAWSKEGYIFDYTIEWLNGTAPGNEANTLWRELGALDGKSIFTFDMFNQVFDSDGRSVTFHTDPDRLEAHLLEISPADAKQIKRFCADFRRFTKLDIHPFLKPGPLKSVREKLAMLRQILPVFRLFWRNGATEMNPWADKFQSPLLRKAFRNIFFQDPENFVLIPFLFNLAGAHNGNVGFPQGGSLGLARSVEERYLGLGGHIDYRARVERILVEDGRAVGVELRNGTRHYADHVIAACDGYATITKLLDGKYTNPRVDKLYNEILPVKGNLYPGVVSAFVGIDGDLPDDAPHSATYLLPKAEAALLPGSLQDSIVVQLRSRYSEDLAPEGKSLIHCTYFSDFDHWKDLRRTSRKEYWARKQEVADFVRDFLAKKYPGLGQRIELVDVATPATTERYTGNHKGSILAWKCPEADDAMEKLVNKDQLRLSGLRGFHMAGHWTNGGSLIRAASSGRFAAQYMCKELGWEFQAWEAGGTEPWHRDRLGHLPQLDKWTVTTKGRS</sequence>
<dbReference type="Proteomes" id="UP001519363">
    <property type="component" value="Unassembled WGS sequence"/>
</dbReference>
<dbReference type="PANTHER" id="PTHR46313:SF3">
    <property type="entry name" value="PROLYCOPENE ISOMERASE, CHLOROPLASTIC"/>
    <property type="match status" value="1"/>
</dbReference>
<gene>
    <name evidence="3" type="ORF">JOF53_006761</name>
</gene>
<evidence type="ECO:0000259" key="2">
    <source>
        <dbReference type="Pfam" id="PF01593"/>
    </source>
</evidence>
<organism evidence="3 4">
    <name type="scientific">Crossiella equi</name>
    <dbReference type="NCBI Taxonomy" id="130796"/>
    <lineage>
        <taxon>Bacteria</taxon>
        <taxon>Bacillati</taxon>
        <taxon>Actinomycetota</taxon>
        <taxon>Actinomycetes</taxon>
        <taxon>Pseudonocardiales</taxon>
        <taxon>Pseudonocardiaceae</taxon>
        <taxon>Crossiella</taxon>
    </lineage>
</organism>
<keyword evidence="4" id="KW-1185">Reference proteome</keyword>
<evidence type="ECO:0000256" key="1">
    <source>
        <dbReference type="SAM" id="Phobius"/>
    </source>
</evidence>
<dbReference type="EMBL" id="JAGIOO010000001">
    <property type="protein sequence ID" value="MBP2477889.1"/>
    <property type="molecule type" value="Genomic_DNA"/>
</dbReference>
<evidence type="ECO:0000313" key="4">
    <source>
        <dbReference type="Proteomes" id="UP001519363"/>
    </source>
</evidence>